<name>A0ABT0MAQ9_9BACL</name>
<dbReference type="InterPro" id="IPR023198">
    <property type="entry name" value="PGP-like_dom2"/>
</dbReference>
<dbReference type="RefSeq" id="WP_249100356.1">
    <property type="nucleotide sequence ID" value="NZ_JAMAST010000006.1"/>
</dbReference>
<dbReference type="Gene3D" id="3.40.50.1000">
    <property type="entry name" value="HAD superfamily/HAD-like"/>
    <property type="match status" value="1"/>
</dbReference>
<dbReference type="EMBL" id="JAMAST010000006">
    <property type="protein sequence ID" value="MCL1631748.1"/>
    <property type="molecule type" value="Genomic_DNA"/>
</dbReference>
<dbReference type="GO" id="GO:0016787">
    <property type="term" value="F:hydrolase activity"/>
    <property type="evidence" value="ECO:0007669"/>
    <property type="project" value="UniProtKB-KW"/>
</dbReference>
<dbReference type="NCBIfam" id="TIGR01549">
    <property type="entry name" value="HAD-SF-IA-v1"/>
    <property type="match status" value="1"/>
</dbReference>
<dbReference type="Pfam" id="PF13419">
    <property type="entry name" value="HAD_2"/>
    <property type="match status" value="1"/>
</dbReference>
<dbReference type="InterPro" id="IPR050155">
    <property type="entry name" value="HAD-like_hydrolase_sf"/>
</dbReference>
<evidence type="ECO:0000313" key="2">
    <source>
        <dbReference type="Proteomes" id="UP001203004"/>
    </source>
</evidence>
<accession>A0ABT0MAQ9</accession>
<keyword evidence="1" id="KW-0378">Hydrolase</keyword>
<sequence length="217" mass="24576">MMQLRNVLFDFDGTLANTLPLTIFAVQSVFKQFDGQTLSTDGVVAMFGPPEDKMIEKNLKNRAAVSDAIEQYFELYEKEHEHYVEKNHEIFNMLHMLKEQGIKIGLITGKARRSFIISENKLGFNHLFDSVITGDEVSVPKPDPEGIKRTLEKFGADPQQTIYIGDANGDILAGKAAGIHTAAVQWLEMSQSDSYPAKPEFYWTQIGQFVDFFKKVY</sequence>
<dbReference type="Gene3D" id="1.10.150.240">
    <property type="entry name" value="Putative phosphatase, domain 2"/>
    <property type="match status" value="1"/>
</dbReference>
<dbReference type="PRINTS" id="PR00413">
    <property type="entry name" value="HADHALOGNASE"/>
</dbReference>
<dbReference type="Proteomes" id="UP001203004">
    <property type="component" value="Unassembled WGS sequence"/>
</dbReference>
<dbReference type="InterPro" id="IPR023214">
    <property type="entry name" value="HAD_sf"/>
</dbReference>
<dbReference type="InterPro" id="IPR036412">
    <property type="entry name" value="HAD-like_sf"/>
</dbReference>
<dbReference type="SFLD" id="SFLDS00003">
    <property type="entry name" value="Haloacid_Dehalogenase"/>
    <property type="match status" value="1"/>
</dbReference>
<dbReference type="NCBIfam" id="TIGR01509">
    <property type="entry name" value="HAD-SF-IA-v3"/>
    <property type="match status" value="1"/>
</dbReference>
<dbReference type="PANTHER" id="PTHR43434">
    <property type="entry name" value="PHOSPHOGLYCOLATE PHOSPHATASE"/>
    <property type="match status" value="1"/>
</dbReference>
<dbReference type="SUPFAM" id="SSF56784">
    <property type="entry name" value="HAD-like"/>
    <property type="match status" value="1"/>
</dbReference>
<dbReference type="InterPro" id="IPR006439">
    <property type="entry name" value="HAD-SF_hydro_IA"/>
</dbReference>
<dbReference type="SFLD" id="SFLDG01129">
    <property type="entry name" value="C1.5:_HAD__Beta-PGM__Phosphata"/>
    <property type="match status" value="1"/>
</dbReference>
<organism evidence="1 2">
    <name type="scientific">Sporolactobacillus mangiferae</name>
    <dbReference type="NCBI Taxonomy" id="2940498"/>
    <lineage>
        <taxon>Bacteria</taxon>
        <taxon>Bacillati</taxon>
        <taxon>Bacillota</taxon>
        <taxon>Bacilli</taxon>
        <taxon>Bacillales</taxon>
        <taxon>Sporolactobacillaceae</taxon>
        <taxon>Sporolactobacillus</taxon>
    </lineage>
</organism>
<gene>
    <name evidence="1" type="ORF">M3N64_07270</name>
</gene>
<dbReference type="PANTHER" id="PTHR43434:SF26">
    <property type="entry name" value="PYROPHOSPHATASE PPAX"/>
    <property type="match status" value="1"/>
</dbReference>
<keyword evidence="2" id="KW-1185">Reference proteome</keyword>
<proteinExistence type="predicted"/>
<evidence type="ECO:0000313" key="1">
    <source>
        <dbReference type="EMBL" id="MCL1631748.1"/>
    </source>
</evidence>
<comment type="caution">
    <text evidence="1">The sequence shown here is derived from an EMBL/GenBank/DDBJ whole genome shotgun (WGS) entry which is preliminary data.</text>
</comment>
<reference evidence="1 2" key="1">
    <citation type="submission" date="2022-05" db="EMBL/GenBank/DDBJ databases">
        <title>Sporolactobacillus sp nov CPB3-1, isolated from tree bark (Mangifera indica L.).</title>
        <authorList>
            <person name="Phuengjayaem S."/>
            <person name="Tanasupawat S."/>
        </authorList>
    </citation>
    <scope>NUCLEOTIDE SEQUENCE [LARGE SCALE GENOMIC DNA]</scope>
    <source>
        <strain evidence="1 2">CPB3-1</strain>
    </source>
</reference>
<dbReference type="InterPro" id="IPR041492">
    <property type="entry name" value="HAD_2"/>
</dbReference>
<protein>
    <submittedName>
        <fullName evidence="1">HAD family hydrolase</fullName>
    </submittedName>
</protein>